<name>A0A6J6MQW2_9ZZZZ</name>
<feature type="region of interest" description="Disordered" evidence="1">
    <location>
        <begin position="1"/>
        <end position="25"/>
    </location>
</feature>
<reference evidence="2" key="1">
    <citation type="submission" date="2020-05" db="EMBL/GenBank/DDBJ databases">
        <authorList>
            <person name="Chiriac C."/>
            <person name="Salcher M."/>
            <person name="Ghai R."/>
            <person name="Kavagutti S V."/>
        </authorList>
    </citation>
    <scope>NUCLEOTIDE SEQUENCE</scope>
</reference>
<protein>
    <submittedName>
        <fullName evidence="2">Unannotated protein</fullName>
    </submittedName>
</protein>
<evidence type="ECO:0000313" key="2">
    <source>
        <dbReference type="EMBL" id="CAB4676467.1"/>
    </source>
</evidence>
<organism evidence="2">
    <name type="scientific">freshwater metagenome</name>
    <dbReference type="NCBI Taxonomy" id="449393"/>
    <lineage>
        <taxon>unclassified sequences</taxon>
        <taxon>metagenomes</taxon>
        <taxon>ecological metagenomes</taxon>
    </lineage>
</organism>
<sequence>MHLPNTKTAGEVVHPHSGAHGPGELAVHDALGREDRDQERKHLDEMGSVAAQNLALCECFIDEANIALLEIADSAVHELR</sequence>
<dbReference type="AlphaFoldDB" id="A0A6J6MQW2"/>
<evidence type="ECO:0000256" key="1">
    <source>
        <dbReference type="SAM" id="MobiDB-lite"/>
    </source>
</evidence>
<proteinExistence type="predicted"/>
<accession>A0A6J6MQW2</accession>
<dbReference type="EMBL" id="CAEZXE010000046">
    <property type="protein sequence ID" value="CAB4676467.1"/>
    <property type="molecule type" value="Genomic_DNA"/>
</dbReference>
<gene>
    <name evidence="2" type="ORF">UFOPK2350_00691</name>
</gene>